<feature type="compositionally biased region" description="Basic and acidic residues" evidence="1">
    <location>
        <begin position="91"/>
        <end position="153"/>
    </location>
</feature>
<accession>A0ABW7ZK78</accession>
<dbReference type="Proteomes" id="UP001612812">
    <property type="component" value="Unassembled WGS sequence"/>
</dbReference>
<feature type="region of interest" description="Disordered" evidence="1">
    <location>
        <begin position="40"/>
        <end position="311"/>
    </location>
</feature>
<feature type="compositionally biased region" description="Basic and acidic residues" evidence="1">
    <location>
        <begin position="183"/>
        <end position="196"/>
    </location>
</feature>
<feature type="compositionally biased region" description="Basic and acidic residues" evidence="1">
    <location>
        <begin position="51"/>
        <end position="79"/>
    </location>
</feature>
<name>A0ABW7ZK78_9ACTN</name>
<keyword evidence="2" id="KW-0472">Membrane</keyword>
<evidence type="ECO:0008006" key="5">
    <source>
        <dbReference type="Google" id="ProtNLM"/>
    </source>
</evidence>
<protein>
    <recommendedName>
        <fullName evidence="5">MYXO-CTERM domain-containing protein</fullName>
    </recommendedName>
</protein>
<evidence type="ECO:0000256" key="1">
    <source>
        <dbReference type="SAM" id="MobiDB-lite"/>
    </source>
</evidence>
<feature type="transmembrane region" description="Helical" evidence="2">
    <location>
        <begin position="379"/>
        <end position="398"/>
    </location>
</feature>
<proteinExistence type="predicted"/>
<feature type="compositionally biased region" description="Basic and acidic residues" evidence="1">
    <location>
        <begin position="297"/>
        <end position="311"/>
    </location>
</feature>
<feature type="compositionally biased region" description="Basic and acidic residues" evidence="1">
    <location>
        <begin position="203"/>
        <end position="290"/>
    </location>
</feature>
<keyword evidence="2" id="KW-1133">Transmembrane helix</keyword>
<dbReference type="RefSeq" id="WP_396767679.1">
    <property type="nucleotide sequence ID" value="NZ_JBITLA010000001.1"/>
</dbReference>
<dbReference type="EMBL" id="JBITLE010000002">
    <property type="protein sequence ID" value="MFI7262217.1"/>
    <property type="molecule type" value="Genomic_DNA"/>
</dbReference>
<evidence type="ECO:0000313" key="3">
    <source>
        <dbReference type="EMBL" id="MFI7262217.1"/>
    </source>
</evidence>
<evidence type="ECO:0000256" key="2">
    <source>
        <dbReference type="SAM" id="Phobius"/>
    </source>
</evidence>
<gene>
    <name evidence="3" type="ORF">ACIBP4_07955</name>
</gene>
<organism evidence="3 4">
    <name type="scientific">Micromonospora maritima</name>
    <dbReference type="NCBI Taxonomy" id="986711"/>
    <lineage>
        <taxon>Bacteria</taxon>
        <taxon>Bacillati</taxon>
        <taxon>Actinomycetota</taxon>
        <taxon>Actinomycetes</taxon>
        <taxon>Micromonosporales</taxon>
        <taxon>Micromonosporaceae</taxon>
        <taxon>Micromonospora</taxon>
    </lineage>
</organism>
<sequence>MFTPGMAYAGGHDEGKVIAKPHVVKAGDTVELLEICSEPQEHASVWSKVTGKVDLHPARDGEHGDWSDKGGDRSDKGGDWSDGGWDADQGPDGKDEHGRDDYGKGSEGKDDHGKGSEGKDDHGKGSEGKDDHGKGPEGRGEQGKDEQGKDEHGPGGNGMPQPPADVPQPGGQPGGMGGGVVADHGDQADWQGHEEYGQDAEPGWEKEQPGREAADWAMDEHGKDGKDGHGRDVKDEHGAWQDGKDDYGKKDDYSKKDDHGKDAKDDHGKDAKDDHGKDWQSGDEYNRGGDEYGSGDEYGRGGDEYNRGGDEYGRGGDEAGWEHGKDFVYYGEATVSEHARPGRYELRGSCGEGELVVLPRGGVDGGDGGMATTGVDRGLATGGAGMIGAAALGGLVLLRRRRAGGLV</sequence>
<evidence type="ECO:0000313" key="4">
    <source>
        <dbReference type="Proteomes" id="UP001612812"/>
    </source>
</evidence>
<keyword evidence="4" id="KW-1185">Reference proteome</keyword>
<keyword evidence="2" id="KW-0812">Transmembrane</keyword>
<comment type="caution">
    <text evidence="3">The sequence shown here is derived from an EMBL/GenBank/DDBJ whole genome shotgun (WGS) entry which is preliminary data.</text>
</comment>
<feature type="compositionally biased region" description="Gly residues" evidence="1">
    <location>
        <begin position="171"/>
        <end position="180"/>
    </location>
</feature>
<reference evidence="3 4" key="1">
    <citation type="submission" date="2024-10" db="EMBL/GenBank/DDBJ databases">
        <title>The Natural Products Discovery Center: Release of the First 8490 Sequenced Strains for Exploring Actinobacteria Biosynthetic Diversity.</title>
        <authorList>
            <person name="Kalkreuter E."/>
            <person name="Kautsar S.A."/>
            <person name="Yang D."/>
            <person name="Bader C.D."/>
            <person name="Teijaro C.N."/>
            <person name="Fluegel L."/>
            <person name="Davis C.M."/>
            <person name="Simpson J.R."/>
            <person name="Lauterbach L."/>
            <person name="Steele A.D."/>
            <person name="Gui C."/>
            <person name="Meng S."/>
            <person name="Li G."/>
            <person name="Viehrig K."/>
            <person name="Ye F."/>
            <person name="Su P."/>
            <person name="Kiefer A.F."/>
            <person name="Nichols A."/>
            <person name="Cepeda A.J."/>
            <person name="Yan W."/>
            <person name="Fan B."/>
            <person name="Jiang Y."/>
            <person name="Adhikari A."/>
            <person name="Zheng C.-J."/>
            <person name="Schuster L."/>
            <person name="Cowan T.M."/>
            <person name="Smanski M.J."/>
            <person name="Chevrette M.G."/>
            <person name="De Carvalho L.P.S."/>
            <person name="Shen B."/>
        </authorList>
    </citation>
    <scope>NUCLEOTIDE SEQUENCE [LARGE SCALE GENOMIC DNA]</scope>
    <source>
        <strain evidence="3 4">NPDC049845</strain>
    </source>
</reference>